<evidence type="ECO:0000259" key="7">
    <source>
        <dbReference type="PROSITE" id="PS50850"/>
    </source>
</evidence>
<evidence type="ECO:0000313" key="8">
    <source>
        <dbReference type="EMBL" id="OAN48282.1"/>
    </source>
</evidence>
<reference evidence="8 9" key="1">
    <citation type="submission" date="2016-04" db="EMBL/GenBank/DDBJ databases">
        <title>Chloroflexus islandicus sp. nov., a thermophilic filamentous anoxygenic phototrophic bacterium from geyser Strokkur (Iceland).</title>
        <authorList>
            <person name="Gaisin V.A."/>
            <person name="Kalashnikov A.M."/>
            <person name="Sukhacheva M.V."/>
            <person name="Grouzdev D.S."/>
            <person name="Ivanov T.M."/>
            <person name="Kuznetsov B."/>
            <person name="Gorlenko V.M."/>
        </authorList>
    </citation>
    <scope>NUCLEOTIDE SEQUENCE [LARGE SCALE GENOMIC DNA]</scope>
    <source>
        <strain evidence="9">isl-2</strain>
    </source>
</reference>
<evidence type="ECO:0000256" key="1">
    <source>
        <dbReference type="ARBA" id="ARBA00004651"/>
    </source>
</evidence>
<dbReference type="SUPFAM" id="SSF103473">
    <property type="entry name" value="MFS general substrate transporter"/>
    <property type="match status" value="1"/>
</dbReference>
<feature type="transmembrane region" description="Helical" evidence="6">
    <location>
        <begin position="227"/>
        <end position="244"/>
    </location>
</feature>
<feature type="transmembrane region" description="Helical" evidence="6">
    <location>
        <begin position="138"/>
        <end position="158"/>
    </location>
</feature>
<protein>
    <submittedName>
        <fullName evidence="8">MFS transporter</fullName>
    </submittedName>
</protein>
<dbReference type="InterPro" id="IPR050189">
    <property type="entry name" value="MFS_Efflux_Transporters"/>
</dbReference>
<gene>
    <name evidence="8" type="ORF">A6A03_08840</name>
</gene>
<organism evidence="8 9">
    <name type="scientific">Chloroflexus islandicus</name>
    <dbReference type="NCBI Taxonomy" id="1707952"/>
    <lineage>
        <taxon>Bacteria</taxon>
        <taxon>Bacillati</taxon>
        <taxon>Chloroflexota</taxon>
        <taxon>Chloroflexia</taxon>
        <taxon>Chloroflexales</taxon>
        <taxon>Chloroflexineae</taxon>
        <taxon>Chloroflexaceae</taxon>
        <taxon>Chloroflexus</taxon>
    </lineage>
</organism>
<feature type="transmembrane region" description="Helical" evidence="6">
    <location>
        <begin position="107"/>
        <end position="126"/>
    </location>
</feature>
<feature type="transmembrane region" description="Helical" evidence="6">
    <location>
        <begin position="81"/>
        <end position="101"/>
    </location>
</feature>
<dbReference type="GO" id="GO:0022857">
    <property type="term" value="F:transmembrane transporter activity"/>
    <property type="evidence" value="ECO:0007669"/>
    <property type="project" value="InterPro"/>
</dbReference>
<dbReference type="AlphaFoldDB" id="A0A178MHV0"/>
<dbReference type="PROSITE" id="PS50850">
    <property type="entry name" value="MFS"/>
    <property type="match status" value="1"/>
</dbReference>
<dbReference type="Pfam" id="PF07690">
    <property type="entry name" value="MFS_1"/>
    <property type="match status" value="2"/>
</dbReference>
<keyword evidence="4 6" id="KW-1133">Transmembrane helix</keyword>
<proteinExistence type="predicted"/>
<feature type="domain" description="Major facilitator superfamily (MFS) profile" evidence="7">
    <location>
        <begin position="14"/>
        <end position="398"/>
    </location>
</feature>
<feature type="transmembrane region" description="Helical" evidence="6">
    <location>
        <begin position="170"/>
        <end position="189"/>
    </location>
</feature>
<keyword evidence="5 6" id="KW-0472">Membrane</keyword>
<dbReference type="GO" id="GO:0005886">
    <property type="term" value="C:plasma membrane"/>
    <property type="evidence" value="ECO:0007669"/>
    <property type="project" value="UniProtKB-SubCell"/>
</dbReference>
<sequence>MTTIPAQPARPWLVILWLALAVLLAKGTWFSASAVVPALTAEWGLDDTVRAWLTMSVQLGFAVGAFGSAALGLADRWPTHWFFAGAATLAALCTALIALFAEGPGVALPLRFLTGMALAGVYPVGMKIMATWTQRGRGLAIGVLVGALTIGSASPHLLNVLGGIGDWRRTLLLAAGLAALGGVMVAAAVREGPLRAAAPRFSWGQVVDVARERPVLLANLGYLGHMWELYAAWAWLPLFLLASFEASGVAAHWAGVAAFAAIAMGGLGSVVAGALADRLGRTTITIAAMAISGGCALVIGLAFGGNPWLVTGLALLWGLTVVADSAQFSAAVSELSPPGRTGTALTLQTSLGFLLTLITIWLVPPLVAWVGWRWAFAGLALGPAIGIWAMATLRRSPAAARLAGGRG</sequence>
<evidence type="ECO:0000313" key="9">
    <source>
        <dbReference type="Proteomes" id="UP000078287"/>
    </source>
</evidence>
<dbReference type="EMBL" id="LWQS01000033">
    <property type="protein sequence ID" value="OAN48282.1"/>
    <property type="molecule type" value="Genomic_DNA"/>
</dbReference>
<dbReference type="OrthoDB" id="9781976at2"/>
<dbReference type="PANTHER" id="PTHR43124:SF3">
    <property type="entry name" value="CHLORAMPHENICOL EFFLUX PUMP RV0191"/>
    <property type="match status" value="1"/>
</dbReference>
<name>A0A178MHV0_9CHLR</name>
<dbReference type="RefSeq" id="WP_066783279.1">
    <property type="nucleotide sequence ID" value="NZ_LWQS01000033.1"/>
</dbReference>
<evidence type="ECO:0000256" key="4">
    <source>
        <dbReference type="ARBA" id="ARBA00022989"/>
    </source>
</evidence>
<feature type="transmembrane region" description="Helical" evidence="6">
    <location>
        <begin position="374"/>
        <end position="393"/>
    </location>
</feature>
<feature type="transmembrane region" description="Helical" evidence="6">
    <location>
        <begin position="309"/>
        <end position="332"/>
    </location>
</feature>
<dbReference type="Gene3D" id="1.20.1250.20">
    <property type="entry name" value="MFS general substrate transporter like domains"/>
    <property type="match status" value="2"/>
</dbReference>
<accession>A0A178MHV0</accession>
<evidence type="ECO:0000256" key="5">
    <source>
        <dbReference type="ARBA" id="ARBA00023136"/>
    </source>
</evidence>
<keyword evidence="9" id="KW-1185">Reference proteome</keyword>
<dbReference type="STRING" id="1707952.A6A03_08840"/>
<feature type="transmembrane region" description="Helical" evidence="6">
    <location>
        <begin position="50"/>
        <end position="74"/>
    </location>
</feature>
<dbReference type="PANTHER" id="PTHR43124">
    <property type="entry name" value="PURINE EFFLUX PUMP PBUE"/>
    <property type="match status" value="1"/>
</dbReference>
<dbReference type="InterPro" id="IPR036259">
    <property type="entry name" value="MFS_trans_sf"/>
</dbReference>
<dbReference type="InterPro" id="IPR020846">
    <property type="entry name" value="MFS_dom"/>
</dbReference>
<dbReference type="InterPro" id="IPR011701">
    <property type="entry name" value="MFS"/>
</dbReference>
<evidence type="ECO:0000256" key="2">
    <source>
        <dbReference type="ARBA" id="ARBA00022475"/>
    </source>
</evidence>
<feature type="transmembrane region" description="Helical" evidence="6">
    <location>
        <begin position="283"/>
        <end position="303"/>
    </location>
</feature>
<comment type="caution">
    <text evidence="8">The sequence shown here is derived from an EMBL/GenBank/DDBJ whole genome shotgun (WGS) entry which is preliminary data.</text>
</comment>
<dbReference type="Proteomes" id="UP000078287">
    <property type="component" value="Unassembled WGS sequence"/>
</dbReference>
<keyword evidence="3 6" id="KW-0812">Transmembrane</keyword>
<evidence type="ECO:0000256" key="6">
    <source>
        <dbReference type="SAM" id="Phobius"/>
    </source>
</evidence>
<feature type="transmembrane region" description="Helical" evidence="6">
    <location>
        <begin position="250"/>
        <end position="276"/>
    </location>
</feature>
<comment type="subcellular location">
    <subcellularLocation>
        <location evidence="1">Cell membrane</location>
        <topology evidence="1">Multi-pass membrane protein</topology>
    </subcellularLocation>
</comment>
<evidence type="ECO:0000256" key="3">
    <source>
        <dbReference type="ARBA" id="ARBA00022692"/>
    </source>
</evidence>
<feature type="transmembrane region" description="Helical" evidence="6">
    <location>
        <begin position="344"/>
        <end position="362"/>
    </location>
</feature>
<keyword evidence="2" id="KW-1003">Cell membrane</keyword>